<dbReference type="AlphaFoldDB" id="A0A0F7FT98"/>
<sequence length="48" mass="5138">MARGARPGQGVADAARDGAAGPGERVAGEVYWHTDHNHQVLLRLDAWT</sequence>
<dbReference type="Proteomes" id="UP000034034">
    <property type="component" value="Chromosome"/>
</dbReference>
<dbReference type="HOGENOM" id="CLU_3158552_0_0_11"/>
<protein>
    <submittedName>
        <fullName evidence="2">Uncharacterized protein</fullName>
    </submittedName>
</protein>
<dbReference type="STRING" id="408015.SXIM_18830"/>
<feature type="compositionally biased region" description="Low complexity" evidence="1">
    <location>
        <begin position="8"/>
        <end position="22"/>
    </location>
</feature>
<organism evidence="2 3">
    <name type="scientific">Streptomyces xiamenensis</name>
    <dbReference type="NCBI Taxonomy" id="408015"/>
    <lineage>
        <taxon>Bacteria</taxon>
        <taxon>Bacillati</taxon>
        <taxon>Actinomycetota</taxon>
        <taxon>Actinomycetes</taxon>
        <taxon>Kitasatosporales</taxon>
        <taxon>Streptomycetaceae</taxon>
        <taxon>Streptomyces</taxon>
    </lineage>
</organism>
<evidence type="ECO:0000313" key="3">
    <source>
        <dbReference type="Proteomes" id="UP000034034"/>
    </source>
</evidence>
<dbReference type="EMBL" id="CP009922">
    <property type="protein sequence ID" value="AKG43267.1"/>
    <property type="molecule type" value="Genomic_DNA"/>
</dbReference>
<dbReference type="KEGG" id="sxi:SXIM_18830"/>
<proteinExistence type="predicted"/>
<dbReference type="PATRIC" id="fig|408015.6.peg.1916"/>
<reference evidence="2" key="1">
    <citation type="submission" date="2019-08" db="EMBL/GenBank/DDBJ databases">
        <title>Complete genome sequence of a mangrove-derived Streptomyces xiamenensis.</title>
        <authorList>
            <person name="Xu J."/>
        </authorList>
    </citation>
    <scope>NUCLEOTIDE SEQUENCE</scope>
    <source>
        <strain evidence="2">318</strain>
    </source>
</reference>
<keyword evidence="3" id="KW-1185">Reference proteome</keyword>
<name>A0A0F7FT98_9ACTN</name>
<evidence type="ECO:0000256" key="1">
    <source>
        <dbReference type="SAM" id="MobiDB-lite"/>
    </source>
</evidence>
<accession>A0A0F7FT98</accession>
<evidence type="ECO:0000313" key="2">
    <source>
        <dbReference type="EMBL" id="AKG43267.1"/>
    </source>
</evidence>
<feature type="region of interest" description="Disordered" evidence="1">
    <location>
        <begin position="1"/>
        <end position="22"/>
    </location>
</feature>
<gene>
    <name evidence="2" type="ORF">SXIM_18830</name>
</gene>